<dbReference type="EMBL" id="JBHFFA010000006">
    <property type="protein sequence ID" value="KAL2621752.1"/>
    <property type="molecule type" value="Genomic_DNA"/>
</dbReference>
<sequence length="67" mass="7382">MVLEERCCSSDIDGADKKKKLNVEEGDEGRSSPVRRDGRRKSKGNGGRVEMLRLLFLSVCESGVLGQ</sequence>
<evidence type="ECO:0000313" key="3">
    <source>
        <dbReference type="Proteomes" id="UP001605036"/>
    </source>
</evidence>
<comment type="caution">
    <text evidence="2">The sequence shown here is derived from an EMBL/GenBank/DDBJ whole genome shotgun (WGS) entry which is preliminary data.</text>
</comment>
<reference evidence="2 3" key="1">
    <citation type="submission" date="2024-09" db="EMBL/GenBank/DDBJ databases">
        <title>Chromosome-scale assembly of Riccia fluitans.</title>
        <authorList>
            <person name="Paukszto L."/>
            <person name="Sawicki J."/>
            <person name="Karawczyk K."/>
            <person name="Piernik-Szablinska J."/>
            <person name="Szczecinska M."/>
            <person name="Mazdziarz M."/>
        </authorList>
    </citation>
    <scope>NUCLEOTIDE SEQUENCE [LARGE SCALE GENOMIC DNA]</scope>
    <source>
        <strain evidence="2">Rf_01</strain>
        <tissue evidence="2">Aerial parts of the thallus</tissue>
    </source>
</reference>
<accession>A0ABD1Y834</accession>
<proteinExistence type="predicted"/>
<protein>
    <submittedName>
        <fullName evidence="2">Uncharacterized protein</fullName>
    </submittedName>
</protein>
<name>A0ABD1Y834_9MARC</name>
<feature type="region of interest" description="Disordered" evidence="1">
    <location>
        <begin position="18"/>
        <end position="45"/>
    </location>
</feature>
<gene>
    <name evidence="2" type="ORF">R1flu_001957</name>
</gene>
<organism evidence="2 3">
    <name type="scientific">Riccia fluitans</name>
    <dbReference type="NCBI Taxonomy" id="41844"/>
    <lineage>
        <taxon>Eukaryota</taxon>
        <taxon>Viridiplantae</taxon>
        <taxon>Streptophyta</taxon>
        <taxon>Embryophyta</taxon>
        <taxon>Marchantiophyta</taxon>
        <taxon>Marchantiopsida</taxon>
        <taxon>Marchantiidae</taxon>
        <taxon>Marchantiales</taxon>
        <taxon>Ricciaceae</taxon>
        <taxon>Riccia</taxon>
    </lineage>
</organism>
<dbReference type="AlphaFoldDB" id="A0ABD1Y834"/>
<evidence type="ECO:0000256" key="1">
    <source>
        <dbReference type="SAM" id="MobiDB-lite"/>
    </source>
</evidence>
<dbReference type="Proteomes" id="UP001605036">
    <property type="component" value="Unassembled WGS sequence"/>
</dbReference>
<evidence type="ECO:0000313" key="2">
    <source>
        <dbReference type="EMBL" id="KAL2621752.1"/>
    </source>
</evidence>
<keyword evidence="3" id="KW-1185">Reference proteome</keyword>